<name>F6HBW2_VITVI</name>
<feature type="region of interest" description="Disordered" evidence="1">
    <location>
        <begin position="8"/>
        <end position="76"/>
    </location>
</feature>
<evidence type="ECO:0000313" key="2">
    <source>
        <dbReference type="EMBL" id="CCB49680.1"/>
    </source>
</evidence>
<gene>
    <name evidence="2" type="ordered locus">VIT_09s0018g00800</name>
</gene>
<dbReference type="Proteomes" id="UP000009183">
    <property type="component" value="Chromosome 9"/>
</dbReference>
<dbReference type="EMBL" id="FN595513">
    <property type="protein sequence ID" value="CCB49680.1"/>
    <property type="molecule type" value="Genomic_DNA"/>
</dbReference>
<evidence type="ECO:0000313" key="3">
    <source>
        <dbReference type="Proteomes" id="UP000009183"/>
    </source>
</evidence>
<protein>
    <submittedName>
        <fullName evidence="2">Uncharacterized protein</fullName>
    </submittedName>
</protein>
<evidence type="ECO:0000256" key="1">
    <source>
        <dbReference type="SAM" id="MobiDB-lite"/>
    </source>
</evidence>
<dbReference type="AlphaFoldDB" id="F6HBW2"/>
<proteinExistence type="predicted"/>
<keyword evidence="3" id="KW-1185">Reference proteome</keyword>
<sequence>MEAIWKAYKGFPSPMTDRHEGEGECDMQTPGQTTHGRPNDEGLAQGWKDSGSIGNDSSGLPGSGLEGKMIAQSYKT</sequence>
<dbReference type="HOGENOM" id="CLU_2659596_0_0_1"/>
<organism evidence="2 3">
    <name type="scientific">Vitis vinifera</name>
    <name type="common">Grape</name>
    <dbReference type="NCBI Taxonomy" id="29760"/>
    <lineage>
        <taxon>Eukaryota</taxon>
        <taxon>Viridiplantae</taxon>
        <taxon>Streptophyta</taxon>
        <taxon>Embryophyta</taxon>
        <taxon>Tracheophyta</taxon>
        <taxon>Spermatophyta</taxon>
        <taxon>Magnoliopsida</taxon>
        <taxon>eudicotyledons</taxon>
        <taxon>Gunneridae</taxon>
        <taxon>Pentapetalae</taxon>
        <taxon>rosids</taxon>
        <taxon>Vitales</taxon>
        <taxon>Vitaceae</taxon>
        <taxon>Viteae</taxon>
        <taxon>Vitis</taxon>
    </lineage>
</organism>
<dbReference type="InParanoid" id="F6HBW2"/>
<reference evidence="3" key="1">
    <citation type="journal article" date="2007" name="Nature">
        <title>The grapevine genome sequence suggests ancestral hexaploidization in major angiosperm phyla.</title>
        <authorList>
            <consortium name="The French-Italian Public Consortium for Grapevine Genome Characterization."/>
            <person name="Jaillon O."/>
            <person name="Aury J.-M."/>
            <person name="Noel B."/>
            <person name="Policriti A."/>
            <person name="Clepet C."/>
            <person name="Casagrande A."/>
            <person name="Choisne N."/>
            <person name="Aubourg S."/>
            <person name="Vitulo N."/>
            <person name="Jubin C."/>
            <person name="Vezzi A."/>
            <person name="Legeai F."/>
            <person name="Hugueney P."/>
            <person name="Dasilva C."/>
            <person name="Horner D."/>
            <person name="Mica E."/>
            <person name="Jublot D."/>
            <person name="Poulain J."/>
            <person name="Bruyere C."/>
            <person name="Billault A."/>
            <person name="Segurens B."/>
            <person name="Gouyvenoux M."/>
            <person name="Ugarte E."/>
            <person name="Cattonaro F."/>
            <person name="Anthouard V."/>
            <person name="Vico V."/>
            <person name="Del Fabbro C."/>
            <person name="Alaux M."/>
            <person name="Di Gaspero G."/>
            <person name="Dumas V."/>
            <person name="Felice N."/>
            <person name="Paillard S."/>
            <person name="Juman I."/>
            <person name="Moroldo M."/>
            <person name="Scalabrin S."/>
            <person name="Canaguier A."/>
            <person name="Le Clainche I."/>
            <person name="Malacrida G."/>
            <person name="Durand E."/>
            <person name="Pesole G."/>
            <person name="Laucou V."/>
            <person name="Chatelet P."/>
            <person name="Merdinoglu D."/>
            <person name="Delledonne M."/>
            <person name="Pezzotti M."/>
            <person name="Lecharny A."/>
            <person name="Scarpelli C."/>
            <person name="Artiguenave F."/>
            <person name="Pe M.E."/>
            <person name="Valle G."/>
            <person name="Morgante M."/>
            <person name="Caboche M."/>
            <person name="Adam-Blondon A.-F."/>
            <person name="Weissenbach J."/>
            <person name="Quetier F."/>
            <person name="Wincker P."/>
        </authorList>
    </citation>
    <scope>NUCLEOTIDE SEQUENCE [LARGE SCALE GENOMIC DNA]</scope>
    <source>
        <strain evidence="3">cv. Pinot noir / PN40024</strain>
    </source>
</reference>
<dbReference type="PaxDb" id="29760-VIT_09s0018g00800.t01"/>
<accession>F6HBW2</accession>